<gene>
    <name evidence="2" type="primary">LOC107767401</name>
</gene>
<dbReference type="InterPro" id="IPR043502">
    <property type="entry name" value="DNA/RNA_pol_sf"/>
</dbReference>
<dbReference type="STRING" id="4097.A0A1S3XPU6"/>
<dbReference type="PaxDb" id="4097-A0A1S3XPU6"/>
<evidence type="ECO:0000259" key="1">
    <source>
        <dbReference type="Pfam" id="PF00078"/>
    </source>
</evidence>
<dbReference type="Pfam" id="PF00078">
    <property type="entry name" value="RVT_1"/>
    <property type="match status" value="1"/>
</dbReference>
<reference evidence="2" key="1">
    <citation type="submission" date="2025-08" db="UniProtKB">
        <authorList>
            <consortium name="RefSeq"/>
        </authorList>
    </citation>
    <scope>IDENTIFICATION</scope>
</reference>
<dbReference type="Gene3D" id="3.10.10.10">
    <property type="entry name" value="HIV Type 1 Reverse Transcriptase, subunit A, domain 1"/>
    <property type="match status" value="2"/>
</dbReference>
<feature type="domain" description="Reverse transcriptase" evidence="1">
    <location>
        <begin position="200"/>
        <end position="355"/>
    </location>
</feature>
<dbReference type="Gene3D" id="3.30.70.270">
    <property type="match status" value="2"/>
</dbReference>
<dbReference type="AlphaFoldDB" id="A0A1S3XPU6"/>
<name>A0A1S3XPU6_TOBAC</name>
<dbReference type="RefSeq" id="XP_016441894.1">
    <property type="nucleotide sequence ID" value="XM_016586408.1"/>
</dbReference>
<dbReference type="InterPro" id="IPR043128">
    <property type="entry name" value="Rev_trsase/Diguanyl_cyclase"/>
</dbReference>
<dbReference type="SMR" id="A0A1S3XPU6"/>
<dbReference type="SUPFAM" id="SSF56672">
    <property type="entry name" value="DNA/RNA polymerases"/>
    <property type="match status" value="1"/>
</dbReference>
<dbReference type="OrthoDB" id="1929490at2759"/>
<protein>
    <recommendedName>
        <fullName evidence="1">Reverse transcriptase domain-containing protein</fullName>
    </recommendedName>
</protein>
<dbReference type="KEGG" id="nta:107767401"/>
<organism evidence="2">
    <name type="scientific">Nicotiana tabacum</name>
    <name type="common">Common tobacco</name>
    <dbReference type="NCBI Taxonomy" id="4097"/>
    <lineage>
        <taxon>Eukaryota</taxon>
        <taxon>Viridiplantae</taxon>
        <taxon>Streptophyta</taxon>
        <taxon>Embryophyta</taxon>
        <taxon>Tracheophyta</taxon>
        <taxon>Spermatophyta</taxon>
        <taxon>Magnoliopsida</taxon>
        <taxon>eudicotyledons</taxon>
        <taxon>Gunneridae</taxon>
        <taxon>Pentapetalae</taxon>
        <taxon>asterids</taxon>
        <taxon>lamiids</taxon>
        <taxon>Solanales</taxon>
        <taxon>Solanaceae</taxon>
        <taxon>Nicotianoideae</taxon>
        <taxon>Nicotianeae</taxon>
        <taxon>Nicotiana</taxon>
    </lineage>
</organism>
<dbReference type="InterPro" id="IPR053134">
    <property type="entry name" value="RNA-dir_DNA_polymerase"/>
</dbReference>
<dbReference type="PANTHER" id="PTHR24559">
    <property type="entry name" value="TRANSPOSON TY3-I GAG-POL POLYPROTEIN"/>
    <property type="match status" value="1"/>
</dbReference>
<proteinExistence type="predicted"/>
<evidence type="ECO:0000313" key="2">
    <source>
        <dbReference type="RefSeq" id="XP_016441894.1"/>
    </source>
</evidence>
<dbReference type="InterPro" id="IPR000477">
    <property type="entry name" value="RT_dom"/>
</dbReference>
<dbReference type="CDD" id="cd01647">
    <property type="entry name" value="RT_LTR"/>
    <property type="match status" value="1"/>
</dbReference>
<sequence>MINVEDPLEVVLLNREDDEKEGLVEYAKTLQGMRSYSYGPRKLSLDLENRKTPPTKPSIEEPPTLELKPFPSHLRSKKAIGWTLADIRGISPAFCMHKIILVNDANPSIEHQRRLNEAMQEVIKKDIVKWYDVGVVYPISDSSWTSLVVKKEILKWLDAGVVYPISDSSWTSLVQCVLKKGGMTVVTNEKNELIPTRTVTIWRVCMDYRKLNKVTRKYHFPLPFLDQMLDRLAGRAFYCFLDGYSGYNQILIASEDQEKTTFTCPYGTFAFSRMPFGLCNTPATFQWCMMAIFTDMVEDVLEVFMDDFSVGGDSFEECLDNLDKVLARCEETNLVLNWEKCHFMVEEGIFLGHKISKDGIEVEKAKIEVISKLPPPTSVKGVRSFLGHARFYRRFIKDFSELFMQYRTVAGKICLRVGNYAYRAQNFAVSESFSRGRILSAGANLQSPEYQLSEVVFASVFIISRSALILRGRARYSALSGPVSEKFLLKVKSADAVELRGPRSGDLWGWYK</sequence>
<accession>A0A1S3XPU6</accession>
<dbReference type="PANTHER" id="PTHR24559:SF432">
    <property type="entry name" value="RNA-DIRECTED DNA POLYMERASE HOMOLOG"/>
    <property type="match status" value="1"/>
</dbReference>